<dbReference type="InterPro" id="IPR003675">
    <property type="entry name" value="Rce1/LyrA-like_dom"/>
</dbReference>
<protein>
    <recommendedName>
        <fullName evidence="3">CAAX prenyl protease 2/Lysostaphin resistance protein A-like domain-containing protein</fullName>
    </recommendedName>
</protein>
<dbReference type="PANTHER" id="PTHR43592:SF15">
    <property type="entry name" value="CAAX AMINO TERMINAL PROTEASE FAMILY PROTEIN"/>
    <property type="match status" value="1"/>
</dbReference>
<feature type="transmembrane region" description="Helical" evidence="2">
    <location>
        <begin position="119"/>
        <end position="144"/>
    </location>
</feature>
<dbReference type="GO" id="GO:0080120">
    <property type="term" value="P:CAAX-box protein maturation"/>
    <property type="evidence" value="ECO:0007669"/>
    <property type="project" value="UniProtKB-ARBA"/>
</dbReference>
<feature type="transmembrane region" description="Helical" evidence="2">
    <location>
        <begin position="242"/>
        <end position="264"/>
    </location>
</feature>
<dbReference type="STRING" id="4155.A0A022QJ46"/>
<dbReference type="GO" id="GO:0004175">
    <property type="term" value="F:endopeptidase activity"/>
    <property type="evidence" value="ECO:0007669"/>
    <property type="project" value="UniProtKB-ARBA"/>
</dbReference>
<evidence type="ECO:0000313" key="4">
    <source>
        <dbReference type="EMBL" id="EYU28747.1"/>
    </source>
</evidence>
<feature type="transmembrane region" description="Helical" evidence="2">
    <location>
        <begin position="284"/>
        <end position="303"/>
    </location>
</feature>
<evidence type="ECO:0000256" key="1">
    <source>
        <dbReference type="SAM" id="MobiDB-lite"/>
    </source>
</evidence>
<accession>A0A022QJ46</accession>
<dbReference type="PANTHER" id="PTHR43592">
    <property type="entry name" value="CAAX AMINO TERMINAL PROTEASE"/>
    <property type="match status" value="1"/>
</dbReference>
<dbReference type="Proteomes" id="UP000030748">
    <property type="component" value="Unassembled WGS sequence"/>
</dbReference>
<proteinExistence type="predicted"/>
<keyword evidence="2" id="KW-0812">Transmembrane</keyword>
<evidence type="ECO:0000313" key="5">
    <source>
        <dbReference type="Proteomes" id="UP000030748"/>
    </source>
</evidence>
<dbReference type="eggNOG" id="ENOG502QTD5">
    <property type="taxonomic scope" value="Eukaryota"/>
</dbReference>
<feature type="transmembrane region" description="Helical" evidence="2">
    <location>
        <begin position="204"/>
        <end position="221"/>
    </location>
</feature>
<name>A0A022QJ46_ERYGU</name>
<evidence type="ECO:0000259" key="3">
    <source>
        <dbReference type="Pfam" id="PF02517"/>
    </source>
</evidence>
<dbReference type="AlphaFoldDB" id="A0A022QJ46"/>
<keyword evidence="5" id="KW-1185">Reference proteome</keyword>
<sequence>MAATFSPAFSRSSASPLSLSPRLSSPIKTDFVKSQVRLFSPLIPATKLRATTTSTRISHGRHFSPLIPALKLPVTSTRRNSTTFCFTNNSSPDEPVEKDNGSTWQVLKRWDVPWNGQTISLTSLACVVSCALTVLIEAAAVIYSGITTDKLSLDQLAGFCFLSQGIPTVVILAVQLSLTKSLSPIPEDIYKYDLREPFDLKKGWLLWAGIGYVGARAAIYLTNSVMSFINYRPKREIDYIMILLPMIGHSTFSTACLLGMVGVLAPILEETVFRGFLMVSLTKWFPIPVSVLLSAAVFALAHFDVGGLPQLFAHGIVLGFCYAQTRNLVTPITIQALWNTRICLLLSYLLHKGYDVRGMLQS</sequence>
<reference evidence="4 5" key="1">
    <citation type="journal article" date="2013" name="Proc. Natl. Acad. Sci. U.S.A.">
        <title>Fine-scale variation in meiotic recombination in Mimulus inferred from population shotgun sequencing.</title>
        <authorList>
            <person name="Hellsten U."/>
            <person name="Wright K.M."/>
            <person name="Jenkins J."/>
            <person name="Shu S."/>
            <person name="Yuan Y."/>
            <person name="Wessler S.R."/>
            <person name="Schmutz J."/>
            <person name="Willis J.H."/>
            <person name="Rokhsar D.S."/>
        </authorList>
    </citation>
    <scope>NUCLEOTIDE SEQUENCE [LARGE SCALE GENOMIC DNA]</scope>
    <source>
        <strain evidence="5">cv. DUN x IM62</strain>
    </source>
</reference>
<gene>
    <name evidence="4" type="ORF">MIMGU_mgv1a008800mg</name>
</gene>
<keyword evidence="2" id="KW-0472">Membrane</keyword>
<evidence type="ECO:0000256" key="2">
    <source>
        <dbReference type="SAM" id="Phobius"/>
    </source>
</evidence>
<feature type="domain" description="CAAX prenyl protease 2/Lysostaphin resistance protein A-like" evidence="3">
    <location>
        <begin position="255"/>
        <end position="340"/>
    </location>
</feature>
<organism evidence="4 5">
    <name type="scientific">Erythranthe guttata</name>
    <name type="common">Yellow monkey flower</name>
    <name type="synonym">Mimulus guttatus</name>
    <dbReference type="NCBI Taxonomy" id="4155"/>
    <lineage>
        <taxon>Eukaryota</taxon>
        <taxon>Viridiplantae</taxon>
        <taxon>Streptophyta</taxon>
        <taxon>Embryophyta</taxon>
        <taxon>Tracheophyta</taxon>
        <taxon>Spermatophyta</taxon>
        <taxon>Magnoliopsida</taxon>
        <taxon>eudicotyledons</taxon>
        <taxon>Gunneridae</taxon>
        <taxon>Pentapetalae</taxon>
        <taxon>asterids</taxon>
        <taxon>lamiids</taxon>
        <taxon>Lamiales</taxon>
        <taxon>Phrymaceae</taxon>
        <taxon>Erythranthe</taxon>
    </lineage>
</organism>
<feature type="transmembrane region" description="Helical" evidence="2">
    <location>
        <begin position="156"/>
        <end position="178"/>
    </location>
</feature>
<dbReference type="EMBL" id="KI631311">
    <property type="protein sequence ID" value="EYU28747.1"/>
    <property type="molecule type" value="Genomic_DNA"/>
</dbReference>
<keyword evidence="2" id="KW-1133">Transmembrane helix</keyword>
<feature type="region of interest" description="Disordered" evidence="1">
    <location>
        <begin position="1"/>
        <end position="21"/>
    </location>
</feature>
<dbReference type="Pfam" id="PF02517">
    <property type="entry name" value="Rce1-like"/>
    <property type="match status" value="1"/>
</dbReference>